<evidence type="ECO:0000313" key="1">
    <source>
        <dbReference type="EMBL" id="GBN63152.1"/>
    </source>
</evidence>
<proteinExistence type="predicted"/>
<keyword evidence="2" id="KW-1185">Reference proteome</keyword>
<dbReference type="OrthoDB" id="6514649at2759"/>
<sequence>MLAHGSSAWCLNPTYKMKRKLFRFKGHSYSTYREHITPSQQQRCKGYSDPTPAYAITVRSQIYINLSQHLKLNQTSLRDGEANIARKDIINIFTDVSKTEHGVGAAFDVLTNDIWACQWSAKLNDSNTVFQAELTALHEALVSVPLTGIERMVSSSLNMALVLPTSKCFTSLIAYCSCGRIGTAFHYGTECILMVSWKYEEASPKLRTRMAEKCRQ</sequence>
<gene>
    <name evidence="1" type="ORF">AVEN_169197_1</name>
</gene>
<dbReference type="Proteomes" id="UP000499080">
    <property type="component" value="Unassembled WGS sequence"/>
</dbReference>
<name>A0A4Y2QIK8_ARAVE</name>
<dbReference type="EMBL" id="BGPR01138875">
    <property type="protein sequence ID" value="GBN63152.1"/>
    <property type="molecule type" value="Genomic_DNA"/>
</dbReference>
<comment type="caution">
    <text evidence="1">The sequence shown here is derived from an EMBL/GenBank/DDBJ whole genome shotgun (WGS) entry which is preliminary data.</text>
</comment>
<dbReference type="AlphaFoldDB" id="A0A4Y2QIK8"/>
<reference evidence="1 2" key="1">
    <citation type="journal article" date="2019" name="Sci. Rep.">
        <title>Orb-weaving spider Araneus ventricosus genome elucidates the spidroin gene catalogue.</title>
        <authorList>
            <person name="Kono N."/>
            <person name="Nakamura H."/>
            <person name="Ohtoshi R."/>
            <person name="Moran D.A.P."/>
            <person name="Shinohara A."/>
            <person name="Yoshida Y."/>
            <person name="Fujiwara M."/>
            <person name="Mori M."/>
            <person name="Tomita M."/>
            <person name="Arakawa K."/>
        </authorList>
    </citation>
    <scope>NUCLEOTIDE SEQUENCE [LARGE SCALE GENOMIC DNA]</scope>
</reference>
<evidence type="ECO:0008006" key="3">
    <source>
        <dbReference type="Google" id="ProtNLM"/>
    </source>
</evidence>
<protein>
    <recommendedName>
        <fullName evidence="3">RNase H type-1 domain-containing protein</fullName>
    </recommendedName>
</protein>
<accession>A0A4Y2QIK8</accession>
<evidence type="ECO:0000313" key="2">
    <source>
        <dbReference type="Proteomes" id="UP000499080"/>
    </source>
</evidence>
<organism evidence="1 2">
    <name type="scientific">Araneus ventricosus</name>
    <name type="common">Orbweaver spider</name>
    <name type="synonym">Epeira ventricosa</name>
    <dbReference type="NCBI Taxonomy" id="182803"/>
    <lineage>
        <taxon>Eukaryota</taxon>
        <taxon>Metazoa</taxon>
        <taxon>Ecdysozoa</taxon>
        <taxon>Arthropoda</taxon>
        <taxon>Chelicerata</taxon>
        <taxon>Arachnida</taxon>
        <taxon>Araneae</taxon>
        <taxon>Araneomorphae</taxon>
        <taxon>Entelegynae</taxon>
        <taxon>Araneoidea</taxon>
        <taxon>Araneidae</taxon>
        <taxon>Araneus</taxon>
    </lineage>
</organism>